<evidence type="ECO:0000313" key="1">
    <source>
        <dbReference type="EMBL" id="KAJ6221392.1"/>
    </source>
</evidence>
<proteinExistence type="predicted"/>
<keyword evidence="2" id="KW-1185">Reference proteome</keyword>
<feature type="non-terminal residue" evidence="1">
    <location>
        <position position="1"/>
    </location>
</feature>
<comment type="caution">
    <text evidence="1">The sequence shown here is derived from an EMBL/GenBank/DDBJ whole genome shotgun (WGS) entry which is preliminary data.</text>
</comment>
<sequence length="59" mass="7239">NTIVIIDNNNNNLVKKERERHAIERRQRYRAYRHWTESISISIVDRFHQIPLKQNNLAR</sequence>
<reference evidence="1" key="1">
    <citation type="submission" date="2022-12" db="EMBL/GenBank/DDBJ databases">
        <title>Genome assemblies of Blomia tropicalis.</title>
        <authorList>
            <person name="Cui Y."/>
        </authorList>
    </citation>
    <scope>NUCLEOTIDE SEQUENCE</scope>
    <source>
        <tissue evidence="1">Adult mites</tissue>
    </source>
</reference>
<protein>
    <submittedName>
        <fullName evidence="1">Uncharacterized protein</fullName>
    </submittedName>
</protein>
<dbReference type="EMBL" id="JAPWDV010000002">
    <property type="protein sequence ID" value="KAJ6221392.1"/>
    <property type="molecule type" value="Genomic_DNA"/>
</dbReference>
<gene>
    <name evidence="1" type="ORF">RDWZM_007204</name>
</gene>
<dbReference type="Proteomes" id="UP001142055">
    <property type="component" value="Chromosome 2"/>
</dbReference>
<name>A0A9Q0M980_BLOTA</name>
<evidence type="ECO:0000313" key="2">
    <source>
        <dbReference type="Proteomes" id="UP001142055"/>
    </source>
</evidence>
<dbReference type="AlphaFoldDB" id="A0A9Q0M980"/>
<accession>A0A9Q0M980</accession>
<organism evidence="1 2">
    <name type="scientific">Blomia tropicalis</name>
    <name type="common">Mite</name>
    <dbReference type="NCBI Taxonomy" id="40697"/>
    <lineage>
        <taxon>Eukaryota</taxon>
        <taxon>Metazoa</taxon>
        <taxon>Ecdysozoa</taxon>
        <taxon>Arthropoda</taxon>
        <taxon>Chelicerata</taxon>
        <taxon>Arachnida</taxon>
        <taxon>Acari</taxon>
        <taxon>Acariformes</taxon>
        <taxon>Sarcoptiformes</taxon>
        <taxon>Astigmata</taxon>
        <taxon>Glycyphagoidea</taxon>
        <taxon>Echimyopodidae</taxon>
        <taxon>Blomia</taxon>
    </lineage>
</organism>